<evidence type="ECO:0000256" key="12">
    <source>
        <dbReference type="ARBA" id="ARBA00022960"/>
    </source>
</evidence>
<dbReference type="Pfam" id="PF01565">
    <property type="entry name" value="FAD_binding_4"/>
    <property type="match status" value="1"/>
</dbReference>
<keyword evidence="8 19" id="KW-0132">Cell division</keyword>
<feature type="active site" evidence="19">
    <location>
        <position position="296"/>
    </location>
</feature>
<comment type="similarity">
    <text evidence="19">Belongs to the MurB family.</text>
</comment>
<comment type="cofactor">
    <cofactor evidence="1 19">
        <name>FAD</name>
        <dbReference type="ChEBI" id="CHEBI:57692"/>
    </cofactor>
</comment>
<dbReference type="GO" id="GO:0051301">
    <property type="term" value="P:cell division"/>
    <property type="evidence" value="ECO:0007669"/>
    <property type="project" value="UniProtKB-KW"/>
</dbReference>
<keyword evidence="12 19" id="KW-0133">Cell shape</keyword>
<keyword evidence="13 19" id="KW-0573">Peptidoglycan synthesis</keyword>
<dbReference type="UniPathway" id="UPA00219"/>
<evidence type="ECO:0000256" key="19">
    <source>
        <dbReference type="HAMAP-Rule" id="MF_00037"/>
    </source>
</evidence>
<dbReference type="InterPro" id="IPR016169">
    <property type="entry name" value="FAD-bd_PCMH_sub2"/>
</dbReference>
<evidence type="ECO:0000256" key="4">
    <source>
        <dbReference type="ARBA" id="ARBA00004752"/>
    </source>
</evidence>
<dbReference type="GO" id="GO:0008762">
    <property type="term" value="F:UDP-N-acetylmuramate dehydrogenase activity"/>
    <property type="evidence" value="ECO:0007669"/>
    <property type="project" value="UniProtKB-UniRule"/>
</dbReference>
<keyword evidence="14 19" id="KW-0560">Oxidoreductase</keyword>
<keyword evidence="15 19" id="KW-0131">Cell cycle</keyword>
<comment type="function">
    <text evidence="2 19">Cell wall formation.</text>
</comment>
<dbReference type="SUPFAM" id="SSF56194">
    <property type="entry name" value="Uridine diphospho-N-Acetylenolpyruvylglucosamine reductase, MurB, C-terminal domain"/>
    <property type="match status" value="1"/>
</dbReference>
<dbReference type="Gene3D" id="3.90.78.10">
    <property type="entry name" value="UDP-N-acetylenolpyruvoylglucosamine reductase, C-terminal domain"/>
    <property type="match status" value="1"/>
</dbReference>
<dbReference type="EMBL" id="JSWE01000180">
    <property type="protein sequence ID" value="KIE04552.1"/>
    <property type="molecule type" value="Genomic_DNA"/>
</dbReference>
<dbReference type="Gene3D" id="3.30.43.10">
    <property type="entry name" value="Uridine Diphospho-n-acetylenolpyruvylglucosamine Reductase, domain 2"/>
    <property type="match status" value="1"/>
</dbReference>
<feature type="domain" description="FAD-binding PCMH-type" evidence="20">
    <location>
        <begin position="30"/>
        <end position="196"/>
    </location>
</feature>
<keyword evidence="7 19" id="KW-0963">Cytoplasm</keyword>
<dbReference type="InterPro" id="IPR016166">
    <property type="entry name" value="FAD-bd_PCMH"/>
</dbReference>
<dbReference type="GO" id="GO:0005829">
    <property type="term" value="C:cytosol"/>
    <property type="evidence" value="ECO:0007669"/>
    <property type="project" value="TreeGrafter"/>
</dbReference>
<dbReference type="InterPro" id="IPR036635">
    <property type="entry name" value="MurB_C_sf"/>
</dbReference>
<dbReference type="InterPro" id="IPR036318">
    <property type="entry name" value="FAD-bd_PCMH-like_sf"/>
</dbReference>
<evidence type="ECO:0000256" key="5">
    <source>
        <dbReference type="ARBA" id="ARBA00012518"/>
    </source>
</evidence>
<evidence type="ECO:0000259" key="20">
    <source>
        <dbReference type="PROSITE" id="PS51387"/>
    </source>
</evidence>
<evidence type="ECO:0000256" key="18">
    <source>
        <dbReference type="ARBA" id="ARBA00048914"/>
    </source>
</evidence>
<feature type="active site" description="Proton donor" evidence="19">
    <location>
        <position position="225"/>
    </location>
</feature>
<organism evidence="21 22">
    <name type="scientific">Candidatus Jidaibacter acanthamoebae</name>
    <dbReference type="NCBI Taxonomy" id="86105"/>
    <lineage>
        <taxon>Bacteria</taxon>
        <taxon>Pseudomonadati</taxon>
        <taxon>Pseudomonadota</taxon>
        <taxon>Alphaproteobacteria</taxon>
        <taxon>Rickettsiales</taxon>
        <taxon>Candidatus Midichloriaceae</taxon>
        <taxon>Candidatus Jidaibacter</taxon>
    </lineage>
</organism>
<dbReference type="HAMAP" id="MF_00037">
    <property type="entry name" value="MurB"/>
    <property type="match status" value="1"/>
</dbReference>
<evidence type="ECO:0000313" key="22">
    <source>
        <dbReference type="Proteomes" id="UP000031258"/>
    </source>
</evidence>
<dbReference type="NCBIfam" id="TIGR00179">
    <property type="entry name" value="murB"/>
    <property type="match status" value="1"/>
</dbReference>
<reference evidence="21 22" key="1">
    <citation type="submission" date="2014-11" db="EMBL/GenBank/DDBJ databases">
        <title>A Rickettsiales Symbiont of Amoebae With Ancient Features.</title>
        <authorList>
            <person name="Schulz F."/>
            <person name="Martijn J."/>
            <person name="Wascher F."/>
            <person name="Kostanjsek R."/>
            <person name="Ettema T.J."/>
            <person name="Horn M."/>
        </authorList>
    </citation>
    <scope>NUCLEOTIDE SEQUENCE [LARGE SCALE GENOMIC DNA]</scope>
    <source>
        <strain evidence="21 22">UWC36</strain>
    </source>
</reference>
<sequence>MKQMTIISELPIVKGKYREQAELAKMCWFGVGGKAEVLFIPEDLQDLELFLKNKPLGLAINIIGVGSNLLVRDGGIGGVVIRLGRGFNYIEHNTDCIITAGAAVLDLNLALYTREAAITGLEFFSGIPGTVGGALAMNAGAYGNDTASVLIEATAVNLKSGEIKTFKAEEIGYYYRGKHLSNDWIFTEAKFQGNPGEVQRIAGKIDEIQSQRSSTQPIKTKTSGSTFKNPMLGDKAWQLVDKAGCRGLRIGGAQVSEMHCNFFINMGDATAHDLESLIKEVQSRVLTICGIKLEEEIKIIGEA</sequence>
<dbReference type="STRING" id="86105.NF27_HJ00050"/>
<evidence type="ECO:0000256" key="11">
    <source>
        <dbReference type="ARBA" id="ARBA00022857"/>
    </source>
</evidence>
<dbReference type="EC" id="1.3.1.98" evidence="5 19"/>
<evidence type="ECO:0000313" key="21">
    <source>
        <dbReference type="EMBL" id="KIE04552.1"/>
    </source>
</evidence>
<evidence type="ECO:0000256" key="13">
    <source>
        <dbReference type="ARBA" id="ARBA00022984"/>
    </source>
</evidence>
<keyword evidence="22" id="KW-1185">Reference proteome</keyword>
<dbReference type="InterPro" id="IPR003170">
    <property type="entry name" value="MurB"/>
</dbReference>
<dbReference type="InterPro" id="IPR011601">
    <property type="entry name" value="MurB_C"/>
</dbReference>
<gene>
    <name evidence="21" type="primary">murB_2</name>
    <name evidence="19" type="synonym">murB</name>
    <name evidence="21" type="ORF">NF27_HJ00050</name>
</gene>
<evidence type="ECO:0000256" key="3">
    <source>
        <dbReference type="ARBA" id="ARBA00004496"/>
    </source>
</evidence>
<dbReference type="Gene3D" id="3.30.465.10">
    <property type="match status" value="1"/>
</dbReference>
<evidence type="ECO:0000256" key="8">
    <source>
        <dbReference type="ARBA" id="ARBA00022618"/>
    </source>
</evidence>
<dbReference type="PROSITE" id="PS51387">
    <property type="entry name" value="FAD_PCMH"/>
    <property type="match status" value="1"/>
</dbReference>
<keyword evidence="16 19" id="KW-0961">Cell wall biogenesis/degradation</keyword>
<keyword evidence="9 19" id="KW-0285">Flavoprotein</keyword>
<dbReference type="SUPFAM" id="SSF56176">
    <property type="entry name" value="FAD-binding/transporter-associated domain-like"/>
    <property type="match status" value="1"/>
</dbReference>
<evidence type="ECO:0000256" key="14">
    <source>
        <dbReference type="ARBA" id="ARBA00023002"/>
    </source>
</evidence>
<dbReference type="InterPro" id="IPR016167">
    <property type="entry name" value="FAD-bd_PCMH_sub1"/>
</dbReference>
<dbReference type="PATRIC" id="fig|86105.3.peg.1570"/>
<evidence type="ECO:0000256" key="16">
    <source>
        <dbReference type="ARBA" id="ARBA00023316"/>
    </source>
</evidence>
<dbReference type="GO" id="GO:0071949">
    <property type="term" value="F:FAD binding"/>
    <property type="evidence" value="ECO:0007669"/>
    <property type="project" value="InterPro"/>
</dbReference>
<evidence type="ECO:0000256" key="10">
    <source>
        <dbReference type="ARBA" id="ARBA00022827"/>
    </source>
</evidence>
<feature type="active site" evidence="19">
    <location>
        <position position="176"/>
    </location>
</feature>
<dbReference type="PANTHER" id="PTHR21071:SF4">
    <property type="entry name" value="UDP-N-ACETYLENOLPYRUVOYLGLUCOSAMINE REDUCTASE"/>
    <property type="match status" value="1"/>
</dbReference>
<dbReference type="NCBIfam" id="NF010480">
    <property type="entry name" value="PRK13905.1"/>
    <property type="match status" value="1"/>
</dbReference>
<evidence type="ECO:0000256" key="15">
    <source>
        <dbReference type="ARBA" id="ARBA00023306"/>
    </source>
</evidence>
<dbReference type="PANTHER" id="PTHR21071">
    <property type="entry name" value="UDP-N-ACETYLENOLPYRUVOYLGLUCOSAMINE REDUCTASE"/>
    <property type="match status" value="1"/>
</dbReference>
<evidence type="ECO:0000256" key="9">
    <source>
        <dbReference type="ARBA" id="ARBA00022630"/>
    </source>
</evidence>
<evidence type="ECO:0000256" key="7">
    <source>
        <dbReference type="ARBA" id="ARBA00022490"/>
    </source>
</evidence>
<dbReference type="GO" id="GO:0071555">
    <property type="term" value="P:cell wall organization"/>
    <property type="evidence" value="ECO:0007669"/>
    <property type="project" value="UniProtKB-KW"/>
</dbReference>
<comment type="pathway">
    <text evidence="4 19">Cell wall biogenesis; peptidoglycan biosynthesis.</text>
</comment>
<dbReference type="GO" id="GO:0008360">
    <property type="term" value="P:regulation of cell shape"/>
    <property type="evidence" value="ECO:0007669"/>
    <property type="project" value="UniProtKB-KW"/>
</dbReference>
<dbReference type="Pfam" id="PF02873">
    <property type="entry name" value="MurB_C"/>
    <property type="match status" value="1"/>
</dbReference>
<dbReference type="Proteomes" id="UP000031258">
    <property type="component" value="Unassembled WGS sequence"/>
</dbReference>
<protein>
    <recommendedName>
        <fullName evidence="6 19">UDP-N-acetylenolpyruvoylglucosamine reductase</fullName>
        <ecNumber evidence="5 19">1.3.1.98</ecNumber>
    </recommendedName>
    <alternativeName>
        <fullName evidence="17 19">UDP-N-acetylmuramate dehydrogenase</fullName>
    </alternativeName>
</protein>
<evidence type="ECO:0000256" key="6">
    <source>
        <dbReference type="ARBA" id="ARBA00015188"/>
    </source>
</evidence>
<comment type="catalytic activity">
    <reaction evidence="18 19">
        <text>UDP-N-acetyl-alpha-D-muramate + NADP(+) = UDP-N-acetyl-3-O-(1-carboxyvinyl)-alpha-D-glucosamine + NADPH + H(+)</text>
        <dbReference type="Rhea" id="RHEA:12248"/>
        <dbReference type="ChEBI" id="CHEBI:15378"/>
        <dbReference type="ChEBI" id="CHEBI:57783"/>
        <dbReference type="ChEBI" id="CHEBI:58349"/>
        <dbReference type="ChEBI" id="CHEBI:68483"/>
        <dbReference type="ChEBI" id="CHEBI:70757"/>
        <dbReference type="EC" id="1.3.1.98"/>
    </reaction>
</comment>
<name>A0A0C1MR97_9RICK</name>
<comment type="caution">
    <text evidence="21">The sequence shown here is derived from an EMBL/GenBank/DDBJ whole genome shotgun (WGS) entry which is preliminary data.</text>
</comment>
<proteinExistence type="inferred from homology"/>
<dbReference type="AlphaFoldDB" id="A0A0C1MR97"/>
<keyword evidence="10 19" id="KW-0274">FAD</keyword>
<comment type="subcellular location">
    <subcellularLocation>
        <location evidence="3 19">Cytoplasm</location>
    </subcellularLocation>
</comment>
<accession>A0A0C1MR97</accession>
<keyword evidence="11 19" id="KW-0521">NADP</keyword>
<evidence type="ECO:0000256" key="17">
    <source>
        <dbReference type="ARBA" id="ARBA00031026"/>
    </source>
</evidence>
<evidence type="ECO:0000256" key="2">
    <source>
        <dbReference type="ARBA" id="ARBA00003921"/>
    </source>
</evidence>
<evidence type="ECO:0000256" key="1">
    <source>
        <dbReference type="ARBA" id="ARBA00001974"/>
    </source>
</evidence>
<dbReference type="GO" id="GO:0009252">
    <property type="term" value="P:peptidoglycan biosynthetic process"/>
    <property type="evidence" value="ECO:0007669"/>
    <property type="project" value="UniProtKB-UniRule"/>
</dbReference>
<dbReference type="InterPro" id="IPR006094">
    <property type="entry name" value="Oxid_FAD_bind_N"/>
</dbReference>